<evidence type="ECO:0000259" key="8">
    <source>
        <dbReference type="Pfam" id="PF00361"/>
    </source>
</evidence>
<evidence type="ECO:0000259" key="9">
    <source>
        <dbReference type="Pfam" id="PF00662"/>
    </source>
</evidence>
<feature type="transmembrane region" description="Helical" evidence="7">
    <location>
        <begin position="333"/>
        <end position="355"/>
    </location>
</feature>
<accession>A0ABW9QP71</accession>
<keyword evidence="2 5" id="KW-0812">Transmembrane</keyword>
<evidence type="ECO:0000256" key="7">
    <source>
        <dbReference type="SAM" id="Phobius"/>
    </source>
</evidence>
<feature type="transmembrane region" description="Helical" evidence="7">
    <location>
        <begin position="172"/>
        <end position="191"/>
    </location>
</feature>
<comment type="subcellular location">
    <subcellularLocation>
        <location evidence="1">Endomembrane system</location>
        <topology evidence="1">Multi-pass membrane protein</topology>
    </subcellularLocation>
    <subcellularLocation>
        <location evidence="5">Membrane</location>
        <topology evidence="5">Multi-pass membrane protein</topology>
    </subcellularLocation>
</comment>
<reference evidence="10 11" key="1">
    <citation type="submission" date="2019-11" db="EMBL/GenBank/DDBJ databases">
        <title>Acidiferrimicrobium australis gen. nov., sp. nov., an acidophilic and obligately heterotrophic, member of the Actinobacteria that catalyses dissimilatory oxido- reduction of iron isolated from metal-rich acidic water in Chile.</title>
        <authorList>
            <person name="Gonzalez D."/>
            <person name="Huber K."/>
            <person name="Hedrich S."/>
            <person name="Rojas-Villalobos C."/>
            <person name="Quatrini R."/>
            <person name="Dinamarca M.A."/>
            <person name="Schwarz A."/>
            <person name="Canales C."/>
            <person name="Nancucheo I."/>
        </authorList>
    </citation>
    <scope>NUCLEOTIDE SEQUENCE [LARGE SCALE GENOMIC DNA]</scope>
    <source>
        <strain evidence="10 11">USS-CCA1</strain>
    </source>
</reference>
<feature type="region of interest" description="Disordered" evidence="6">
    <location>
        <begin position="447"/>
        <end position="482"/>
    </location>
</feature>
<feature type="transmembrane region" description="Helical" evidence="7">
    <location>
        <begin position="309"/>
        <end position="327"/>
    </location>
</feature>
<keyword evidence="3 7" id="KW-1133">Transmembrane helix</keyword>
<proteinExistence type="predicted"/>
<dbReference type="PRINTS" id="PR01434">
    <property type="entry name" value="NADHDHGNASE5"/>
</dbReference>
<keyword evidence="4 7" id="KW-0472">Membrane</keyword>
<feature type="compositionally biased region" description="Basic and acidic residues" evidence="6">
    <location>
        <begin position="473"/>
        <end position="482"/>
    </location>
</feature>
<dbReference type="EMBL" id="WJHE01000105">
    <property type="protein sequence ID" value="MST31607.1"/>
    <property type="molecule type" value="Genomic_DNA"/>
</dbReference>
<sequence>MNAAYVILAAPLLGALLLLVGHRRLLEPLAGWIVVVLGFVSFGASIWLWVSLLGRSAAHRSVQLQIFQWIPVDRLRVDFGLQVDPLSVFFCLFVTGVSSLIFLYSIGYMHGDPSFPRFFFYLSLFLFSMVSLVLANNFLFSFLGWEGVGYCSYGLVGFWFERNKAAVAAKKAFVTNRVGDFGFMIALFLMYEHFGSFNFTRVLAPLAHGGTLSAGFATGLGLMILLGACGKSAQFPLYMWLPDAMEGPTPISALIHAATMVTAGVYLLARSAPILHFSPTTMWIVACVGITTAFIASTIACVETDIKRILAYSTLAEIGFMFLAEGSGDFSSALFLTITHAFFKALLFLSAGAVIHAMADEQDIWRMGGLRKYLPITFGAFFIGYLALSAIPPFSGWWAHEAVLEAAYHKDVALWVVGVVVDGLTAYYMSREVMLVFFGRARWKENRPNPAASATATPATPQGYPPEAAHGAAGEHAHGEPHDSPWTMSLPLILLAIAAVVGGVIDLPFGGADFLTRFLAPVFPTSVVPAYPLATGTRVAIGVAGTCVNFIGLILGVLAWRPGLPRPSLEPGFFRHGWYIDEGVAGAVAGPLALAADSVAYDVDRSGVDGFVGGVAALTAATGRQLRRIQTGYVRTYALGIGLGTAAILIYAAVRVGS</sequence>
<dbReference type="NCBIfam" id="TIGR01974">
    <property type="entry name" value="NDH_I_L"/>
    <property type="match status" value="1"/>
</dbReference>
<evidence type="ECO:0000256" key="6">
    <source>
        <dbReference type="SAM" id="MobiDB-lite"/>
    </source>
</evidence>
<feature type="transmembrane region" description="Helical" evidence="7">
    <location>
        <begin position="29"/>
        <end position="50"/>
    </location>
</feature>
<dbReference type="PANTHER" id="PTHR42829:SF2">
    <property type="entry name" value="NADH-UBIQUINONE OXIDOREDUCTASE CHAIN 5"/>
    <property type="match status" value="1"/>
</dbReference>
<evidence type="ECO:0000313" key="11">
    <source>
        <dbReference type="Proteomes" id="UP000437736"/>
    </source>
</evidence>
<dbReference type="PANTHER" id="PTHR42829">
    <property type="entry name" value="NADH-UBIQUINONE OXIDOREDUCTASE CHAIN 5"/>
    <property type="match status" value="1"/>
</dbReference>
<feature type="transmembrane region" description="Helical" evidence="7">
    <location>
        <begin position="492"/>
        <end position="519"/>
    </location>
</feature>
<dbReference type="InterPro" id="IPR018393">
    <property type="entry name" value="NADHpl_OxRdtase_5_subgr"/>
</dbReference>
<evidence type="ECO:0000256" key="4">
    <source>
        <dbReference type="ARBA" id="ARBA00023136"/>
    </source>
</evidence>
<feature type="transmembrane region" description="Helical" evidence="7">
    <location>
        <begin position="376"/>
        <end position="400"/>
    </location>
</feature>
<dbReference type="InterPro" id="IPR003945">
    <property type="entry name" value="NU5C-like"/>
</dbReference>
<dbReference type="NCBIfam" id="NF005141">
    <property type="entry name" value="PRK06590.1"/>
    <property type="match status" value="1"/>
</dbReference>
<dbReference type="Gene3D" id="1.20.5.2700">
    <property type="match status" value="1"/>
</dbReference>
<gene>
    <name evidence="10" type="primary">nuoL</name>
    <name evidence="10" type="ORF">GHK86_02525</name>
</gene>
<evidence type="ECO:0000256" key="1">
    <source>
        <dbReference type="ARBA" id="ARBA00004127"/>
    </source>
</evidence>
<feature type="transmembrane region" description="Helical" evidence="7">
    <location>
        <begin position="539"/>
        <end position="560"/>
    </location>
</feature>
<feature type="compositionally biased region" description="Low complexity" evidence="6">
    <location>
        <begin position="450"/>
        <end position="472"/>
    </location>
</feature>
<feature type="transmembrane region" description="Helical" evidence="7">
    <location>
        <begin position="6"/>
        <end position="22"/>
    </location>
</feature>
<dbReference type="InterPro" id="IPR001516">
    <property type="entry name" value="Proton_antipo_N"/>
</dbReference>
<organism evidence="10 11">
    <name type="scientific">Acidiferrimicrobium australe</name>
    <dbReference type="NCBI Taxonomy" id="2664430"/>
    <lineage>
        <taxon>Bacteria</taxon>
        <taxon>Bacillati</taxon>
        <taxon>Actinomycetota</taxon>
        <taxon>Acidimicrobiia</taxon>
        <taxon>Acidimicrobiales</taxon>
        <taxon>Acidimicrobiaceae</taxon>
        <taxon>Acidiferrimicrobium</taxon>
    </lineage>
</organism>
<feature type="domain" description="NADH:quinone oxidoreductase/Mrp antiporter transmembrane" evidence="8">
    <location>
        <begin position="135"/>
        <end position="420"/>
    </location>
</feature>
<evidence type="ECO:0000256" key="5">
    <source>
        <dbReference type="RuleBase" id="RU000320"/>
    </source>
</evidence>
<dbReference type="Pfam" id="PF00361">
    <property type="entry name" value="Proton_antipo_M"/>
    <property type="match status" value="1"/>
</dbReference>
<evidence type="ECO:0000256" key="2">
    <source>
        <dbReference type="ARBA" id="ARBA00022692"/>
    </source>
</evidence>
<feature type="transmembrane region" description="Helical" evidence="7">
    <location>
        <begin position="142"/>
        <end position="160"/>
    </location>
</feature>
<evidence type="ECO:0000313" key="10">
    <source>
        <dbReference type="EMBL" id="MST31607.1"/>
    </source>
</evidence>
<feature type="transmembrane region" description="Helical" evidence="7">
    <location>
        <begin position="251"/>
        <end position="269"/>
    </location>
</feature>
<feature type="transmembrane region" description="Helical" evidence="7">
    <location>
        <begin position="634"/>
        <end position="654"/>
    </location>
</feature>
<keyword evidence="11" id="KW-1185">Reference proteome</keyword>
<feature type="transmembrane region" description="Helical" evidence="7">
    <location>
        <begin position="412"/>
        <end position="430"/>
    </location>
</feature>
<feature type="transmembrane region" description="Helical" evidence="7">
    <location>
        <begin position="86"/>
        <end position="106"/>
    </location>
</feature>
<dbReference type="PRINTS" id="PR01435">
    <property type="entry name" value="NPOXDRDTASE5"/>
</dbReference>
<dbReference type="Pfam" id="PF00662">
    <property type="entry name" value="Proton_antipo_N"/>
    <property type="match status" value="1"/>
</dbReference>
<evidence type="ECO:0000256" key="3">
    <source>
        <dbReference type="ARBA" id="ARBA00022989"/>
    </source>
</evidence>
<dbReference type="Proteomes" id="UP000437736">
    <property type="component" value="Unassembled WGS sequence"/>
</dbReference>
<feature type="transmembrane region" description="Helical" evidence="7">
    <location>
        <begin position="211"/>
        <end position="230"/>
    </location>
</feature>
<dbReference type="InterPro" id="IPR001750">
    <property type="entry name" value="ND/Mrp_TM"/>
</dbReference>
<feature type="domain" description="NADH-Ubiquinone oxidoreductase (complex I) chain 5 N-terminal" evidence="9">
    <location>
        <begin position="69"/>
        <end position="119"/>
    </location>
</feature>
<feature type="transmembrane region" description="Helical" evidence="7">
    <location>
        <begin position="281"/>
        <end position="302"/>
    </location>
</feature>
<comment type="caution">
    <text evidence="10">The sequence shown here is derived from an EMBL/GenBank/DDBJ whole genome shotgun (WGS) entry which is preliminary data.</text>
</comment>
<name>A0ABW9QP71_9ACTN</name>
<protein>
    <submittedName>
        <fullName evidence="10">NADH-quinone oxidoreductase subunit L</fullName>
    </submittedName>
</protein>
<feature type="transmembrane region" description="Helical" evidence="7">
    <location>
        <begin position="118"/>
        <end position="136"/>
    </location>
</feature>